<dbReference type="GO" id="GO:0009279">
    <property type="term" value="C:cell outer membrane"/>
    <property type="evidence" value="ECO:0007669"/>
    <property type="project" value="UniProtKB-SubCell"/>
</dbReference>
<evidence type="ECO:0000313" key="15">
    <source>
        <dbReference type="Proteomes" id="UP000220102"/>
    </source>
</evidence>
<keyword evidence="4 10" id="KW-0812">Transmembrane</keyword>
<gene>
    <name evidence="14" type="ORF">CRI94_09235</name>
</gene>
<comment type="caution">
    <text evidence="14">The sequence shown here is derived from an EMBL/GenBank/DDBJ whole genome shotgun (WGS) entry which is preliminary data.</text>
</comment>
<dbReference type="Proteomes" id="UP000220102">
    <property type="component" value="Unassembled WGS sequence"/>
</dbReference>
<dbReference type="Pfam" id="PF00593">
    <property type="entry name" value="TonB_dep_Rec_b-barrel"/>
    <property type="match status" value="2"/>
</dbReference>
<evidence type="ECO:0000256" key="8">
    <source>
        <dbReference type="ARBA" id="ARBA00023170"/>
    </source>
</evidence>
<evidence type="ECO:0000256" key="10">
    <source>
        <dbReference type="PROSITE-ProRule" id="PRU01360"/>
    </source>
</evidence>
<evidence type="ECO:0000259" key="13">
    <source>
        <dbReference type="Pfam" id="PF07715"/>
    </source>
</evidence>
<dbReference type="InterPro" id="IPR036942">
    <property type="entry name" value="Beta-barrel_TonB_sf"/>
</dbReference>
<keyword evidence="5" id="KW-0732">Signal</keyword>
<keyword evidence="9 10" id="KW-0998">Cell outer membrane</keyword>
<keyword evidence="15" id="KW-1185">Reference proteome</keyword>
<dbReference type="PANTHER" id="PTHR30069:SF29">
    <property type="entry name" value="HEMOGLOBIN AND HEMOGLOBIN-HAPTOGLOBIN-BINDING PROTEIN 1-RELATED"/>
    <property type="match status" value="1"/>
</dbReference>
<feature type="domain" description="TonB-dependent receptor plug" evidence="13">
    <location>
        <begin position="168"/>
        <end position="277"/>
    </location>
</feature>
<evidence type="ECO:0000256" key="4">
    <source>
        <dbReference type="ARBA" id="ARBA00022692"/>
    </source>
</evidence>
<evidence type="ECO:0000259" key="12">
    <source>
        <dbReference type="Pfam" id="PF00593"/>
    </source>
</evidence>
<dbReference type="PANTHER" id="PTHR30069">
    <property type="entry name" value="TONB-DEPENDENT OUTER MEMBRANE RECEPTOR"/>
    <property type="match status" value="1"/>
</dbReference>
<dbReference type="GO" id="GO:0015344">
    <property type="term" value="F:siderophore uptake transmembrane transporter activity"/>
    <property type="evidence" value="ECO:0007669"/>
    <property type="project" value="TreeGrafter"/>
</dbReference>
<keyword evidence="6 11" id="KW-0798">TonB box</keyword>
<keyword evidence="8" id="KW-0675">Receptor</keyword>
<evidence type="ECO:0000256" key="1">
    <source>
        <dbReference type="ARBA" id="ARBA00004571"/>
    </source>
</evidence>
<keyword evidence="7 10" id="KW-0472">Membrane</keyword>
<dbReference type="PROSITE" id="PS52016">
    <property type="entry name" value="TONB_DEPENDENT_REC_3"/>
    <property type="match status" value="1"/>
</dbReference>
<dbReference type="Gene3D" id="2.60.40.1120">
    <property type="entry name" value="Carboxypeptidase-like, regulatory domain"/>
    <property type="match status" value="1"/>
</dbReference>
<dbReference type="InterPro" id="IPR013784">
    <property type="entry name" value="Carb-bd-like_fold"/>
</dbReference>
<sequence length="1019" mass="110928">MLLLSPMQNSNYPAQARSVSGAAAHEDRFGLVSKGRALGRSLIILMLALIACAISPFEVAAQDTGAIVGTVVDANDGGPLPGANIVLRTGPEASAYAGATASVDGEFRLEDLETGSYILEVSFVGYQKQTREVSVLPDDLNRVQIEMKLASQSLEQVVVSASRRQEKILDAPASISVIAREDVEQTVSTSPASAVRRAMSVDVARTGINSRELVLRGFNNAFSGDTYVLSDYREAAVPALDANLFAIMPLPSVDVERVEVVRGPGSALYGPGVANGVVHFFSRDPFGDPSVTVSATGGSRAYAGGEMRAAGHLNDFGFKVTGRFARADEWMLDPDDPEDIREIEDYRIYSEYYNVPDGRRVSVSDYNGDGSRDYRLRREKDHRSMSTSGLIEWRPTSDTRVAVNGGYSGAKSVVQSGIGTIQSDMYGYRYGQLRIRQGGFFGQVYYNEIDSGDNSYVYGSGESLFDESLQWNGQLQYNTILSGLNADLTVGVDADFVRPRTNGTVTGRFEHRDAINQYGTYAQATFAMGDNVDFTAALRGDYNNVTEQLRGSPRGALVYRFAPGNSVRVSYNRSYSAPQTKNYFLDIEARNRTILSNNQLGEFNVSLRGIGAVDGFTFDTFRSNRQNTAPNPAIRFFVPNTTSTGVGFDEPVSLRNYPVAPVYRATVAFFESQLETGDLSQDLIETLGQSNIETFRRLLAQVAGSADPSATANEANGSVRLGLLDDKAALGYEPVAGPADIEPLGQTMTQTIEVGYKGQFERVSLEMAGYFEQKQNFIGPLRQQSPFVYLSPEFAYQNIEQIIQSDPNAEALLQDILDNSSMTVRSQVYELLAGTVGGTPSAVVQPDNANNLLDTPTPDGVQQVGGLVSYRNFGEVEYWGVEGSIFYTPADVAELYTSFSFMSDEFFTNEELDEANEQLSVALNAPSFKMKSGANFSFNSGWAFGVAGEYVDGFPVQSGPYNGNVDSYFLVDLSAGYAFGNGLRFDVTADNVLNNEHREFVGAPQIGRLILGRVTYELK</sequence>
<evidence type="ECO:0000256" key="3">
    <source>
        <dbReference type="ARBA" id="ARBA00022452"/>
    </source>
</evidence>
<evidence type="ECO:0000256" key="2">
    <source>
        <dbReference type="ARBA" id="ARBA00022448"/>
    </source>
</evidence>
<dbReference type="InterPro" id="IPR012910">
    <property type="entry name" value="Plug_dom"/>
</dbReference>
<comment type="subcellular location">
    <subcellularLocation>
        <location evidence="1 10">Cell outer membrane</location>
        <topology evidence="1 10">Multi-pass membrane protein</topology>
    </subcellularLocation>
</comment>
<organism evidence="14 15">
    <name type="scientific">Longibacter salinarum</name>
    <dbReference type="NCBI Taxonomy" id="1850348"/>
    <lineage>
        <taxon>Bacteria</taxon>
        <taxon>Pseudomonadati</taxon>
        <taxon>Rhodothermota</taxon>
        <taxon>Rhodothermia</taxon>
        <taxon>Rhodothermales</taxon>
        <taxon>Salisaetaceae</taxon>
        <taxon>Longibacter</taxon>
    </lineage>
</organism>
<evidence type="ECO:0000256" key="6">
    <source>
        <dbReference type="ARBA" id="ARBA00023077"/>
    </source>
</evidence>
<reference evidence="14 15" key="1">
    <citation type="submission" date="2017-10" db="EMBL/GenBank/DDBJ databases">
        <title>Draft genome of Longibacter Salinarum.</title>
        <authorList>
            <person name="Goh K.M."/>
            <person name="Shamsir M.S."/>
            <person name="Lim S.W."/>
        </authorList>
    </citation>
    <scope>NUCLEOTIDE SEQUENCE [LARGE SCALE GENOMIC DNA]</scope>
    <source>
        <strain evidence="14 15">KCTC 52045</strain>
    </source>
</reference>
<comment type="similarity">
    <text evidence="10 11">Belongs to the TonB-dependent receptor family.</text>
</comment>
<evidence type="ECO:0000256" key="9">
    <source>
        <dbReference type="ARBA" id="ARBA00023237"/>
    </source>
</evidence>
<keyword evidence="2 10" id="KW-0813">Transport</keyword>
<dbReference type="Pfam" id="PF07715">
    <property type="entry name" value="Plug"/>
    <property type="match status" value="1"/>
</dbReference>
<dbReference type="Gene3D" id="2.40.170.20">
    <property type="entry name" value="TonB-dependent receptor, beta-barrel domain"/>
    <property type="match status" value="1"/>
</dbReference>
<dbReference type="EMBL" id="PDEQ01000004">
    <property type="protein sequence ID" value="PEN13491.1"/>
    <property type="molecule type" value="Genomic_DNA"/>
</dbReference>
<evidence type="ECO:0008006" key="16">
    <source>
        <dbReference type="Google" id="ProtNLM"/>
    </source>
</evidence>
<evidence type="ECO:0000313" key="14">
    <source>
        <dbReference type="EMBL" id="PEN13491.1"/>
    </source>
</evidence>
<evidence type="ECO:0000256" key="5">
    <source>
        <dbReference type="ARBA" id="ARBA00022729"/>
    </source>
</evidence>
<dbReference type="SUPFAM" id="SSF56935">
    <property type="entry name" value="Porins"/>
    <property type="match status" value="1"/>
</dbReference>
<dbReference type="OrthoDB" id="1109239at2"/>
<accession>A0A2A8CY00</accession>
<feature type="domain" description="TonB-dependent receptor-like beta-barrel" evidence="12">
    <location>
        <begin position="382"/>
        <end position="587"/>
    </location>
</feature>
<dbReference type="InterPro" id="IPR039426">
    <property type="entry name" value="TonB-dep_rcpt-like"/>
</dbReference>
<protein>
    <recommendedName>
        <fullName evidence="16">TonB-dependent receptor</fullName>
    </recommendedName>
</protein>
<dbReference type="Pfam" id="PF13715">
    <property type="entry name" value="CarbopepD_reg_2"/>
    <property type="match status" value="1"/>
</dbReference>
<evidence type="ECO:0000256" key="11">
    <source>
        <dbReference type="RuleBase" id="RU003357"/>
    </source>
</evidence>
<proteinExistence type="inferred from homology"/>
<evidence type="ECO:0000256" key="7">
    <source>
        <dbReference type="ARBA" id="ARBA00023136"/>
    </source>
</evidence>
<dbReference type="SUPFAM" id="SSF49452">
    <property type="entry name" value="Starch-binding domain-like"/>
    <property type="match status" value="1"/>
</dbReference>
<dbReference type="InterPro" id="IPR000531">
    <property type="entry name" value="Beta-barrel_TonB"/>
</dbReference>
<name>A0A2A8CY00_9BACT</name>
<dbReference type="AlphaFoldDB" id="A0A2A8CY00"/>
<dbReference type="InterPro" id="IPR037066">
    <property type="entry name" value="Plug_dom_sf"/>
</dbReference>
<keyword evidence="3 10" id="KW-1134">Transmembrane beta strand</keyword>
<feature type="domain" description="TonB-dependent receptor-like beta-barrel" evidence="12">
    <location>
        <begin position="855"/>
        <end position="992"/>
    </location>
</feature>
<dbReference type="GO" id="GO:0030246">
    <property type="term" value="F:carbohydrate binding"/>
    <property type="evidence" value="ECO:0007669"/>
    <property type="project" value="InterPro"/>
</dbReference>
<dbReference type="GO" id="GO:0044718">
    <property type="term" value="P:siderophore transmembrane transport"/>
    <property type="evidence" value="ECO:0007669"/>
    <property type="project" value="TreeGrafter"/>
</dbReference>
<dbReference type="Gene3D" id="2.170.130.10">
    <property type="entry name" value="TonB-dependent receptor, plug domain"/>
    <property type="match status" value="1"/>
</dbReference>